<proteinExistence type="predicted"/>
<name>A0A0V0GSJ9_SOLCH</name>
<evidence type="ECO:0000313" key="1">
    <source>
        <dbReference type="EMBL" id="JAP10203.1"/>
    </source>
</evidence>
<sequence>MAKNGCSCWEVTHLQYVDDSLICCDTKEEQLRFLRVILVLFEGILDHVCTSIRGRAILSLSMK</sequence>
<reference evidence="1" key="1">
    <citation type="submission" date="2015-12" db="EMBL/GenBank/DDBJ databases">
        <title>Gene expression during late stages of embryo sac development: a critical building block for successful pollen-pistil interactions.</title>
        <authorList>
            <person name="Liu Y."/>
            <person name="Joly V."/>
            <person name="Sabar M."/>
            <person name="Matton D.P."/>
        </authorList>
    </citation>
    <scope>NUCLEOTIDE SEQUENCE</scope>
</reference>
<dbReference type="EMBL" id="GEDG01033555">
    <property type="protein sequence ID" value="JAP10203.1"/>
    <property type="molecule type" value="Transcribed_RNA"/>
</dbReference>
<accession>A0A0V0GSJ9</accession>
<organism evidence="1">
    <name type="scientific">Solanum chacoense</name>
    <name type="common">Chaco potato</name>
    <dbReference type="NCBI Taxonomy" id="4108"/>
    <lineage>
        <taxon>Eukaryota</taxon>
        <taxon>Viridiplantae</taxon>
        <taxon>Streptophyta</taxon>
        <taxon>Embryophyta</taxon>
        <taxon>Tracheophyta</taxon>
        <taxon>Spermatophyta</taxon>
        <taxon>Magnoliopsida</taxon>
        <taxon>eudicotyledons</taxon>
        <taxon>Gunneridae</taxon>
        <taxon>Pentapetalae</taxon>
        <taxon>asterids</taxon>
        <taxon>lamiids</taxon>
        <taxon>Solanales</taxon>
        <taxon>Solanaceae</taxon>
        <taxon>Solanoideae</taxon>
        <taxon>Solaneae</taxon>
        <taxon>Solanum</taxon>
    </lineage>
</organism>
<protein>
    <submittedName>
        <fullName evidence="1">Putative ovule protein</fullName>
    </submittedName>
</protein>
<dbReference type="AlphaFoldDB" id="A0A0V0GSJ9"/>